<dbReference type="InterPro" id="IPR014347">
    <property type="entry name" value="Tautomerase/MIF_sf"/>
</dbReference>
<sequence>MPHIWIECSKNLVDEPEVKALKQVIYEAALETGIFPIGGIRVRFQTIDDYVVGDGDPSNGFVHVILRIGHGRDLETRRAAADHVFEKVKALLTPLNGRAPLAVAFELQEMSSDHNYKYNNLHDYIARRGNAA</sequence>
<dbReference type="InterPro" id="IPR004220">
    <property type="entry name" value="5-COMe_2-OHmuconate_Isoase"/>
</dbReference>
<dbReference type="Gene3D" id="3.30.429.10">
    <property type="entry name" value="Macrophage Migration Inhibitory Factor"/>
    <property type="match status" value="1"/>
</dbReference>
<evidence type="ECO:0000313" key="1">
    <source>
        <dbReference type="EMBL" id="KAA0969769.1"/>
    </source>
</evidence>
<keyword evidence="1" id="KW-0413">Isomerase</keyword>
<evidence type="ECO:0000313" key="2">
    <source>
        <dbReference type="Proteomes" id="UP000324738"/>
    </source>
</evidence>
<name>A0A5B0DX31_9HYPH</name>
<accession>A0A5B0DX31</accession>
<proteinExistence type="predicted"/>
<keyword evidence="2" id="KW-1185">Reference proteome</keyword>
<comment type="caution">
    <text evidence="1">The sequence shown here is derived from an EMBL/GenBank/DDBJ whole genome shotgun (WGS) entry which is preliminary data.</text>
</comment>
<reference evidence="1 2" key="1">
    <citation type="submission" date="2019-08" db="EMBL/GenBank/DDBJ databases">
        <title>Aureimonas fodiniaquatilis sp. nov., isolated from a coal mine wastewater.</title>
        <authorList>
            <person name="Kim W."/>
        </authorList>
    </citation>
    <scope>NUCLEOTIDE SEQUENCE [LARGE SCALE GENOMIC DNA]</scope>
    <source>
        <strain evidence="1 2">CAU 1482</strain>
    </source>
</reference>
<dbReference type="PANTHER" id="PTHR37950">
    <property type="entry name" value="4-HYDROXYPHENYLACETATE CATABOLISM PROTEIN"/>
    <property type="match status" value="1"/>
</dbReference>
<organism evidence="1 2">
    <name type="scientific">Aureimonas fodinaquatilis</name>
    <dbReference type="NCBI Taxonomy" id="2565783"/>
    <lineage>
        <taxon>Bacteria</taxon>
        <taxon>Pseudomonadati</taxon>
        <taxon>Pseudomonadota</taxon>
        <taxon>Alphaproteobacteria</taxon>
        <taxon>Hyphomicrobiales</taxon>
        <taxon>Aurantimonadaceae</taxon>
        <taxon>Aureimonas</taxon>
    </lineage>
</organism>
<dbReference type="AlphaFoldDB" id="A0A5B0DX31"/>
<dbReference type="RefSeq" id="WP_149301053.1">
    <property type="nucleotide sequence ID" value="NZ_VTWH01000003.1"/>
</dbReference>
<dbReference type="EMBL" id="VTWH01000003">
    <property type="protein sequence ID" value="KAA0969769.1"/>
    <property type="molecule type" value="Genomic_DNA"/>
</dbReference>
<dbReference type="Proteomes" id="UP000324738">
    <property type="component" value="Unassembled WGS sequence"/>
</dbReference>
<dbReference type="PANTHER" id="PTHR37950:SF1">
    <property type="entry name" value="4-HYDROXYPHENYLACETATE CATABOLISM PROTEIN"/>
    <property type="match status" value="1"/>
</dbReference>
<dbReference type="SUPFAM" id="SSF55331">
    <property type="entry name" value="Tautomerase/MIF"/>
    <property type="match status" value="1"/>
</dbReference>
<gene>
    <name evidence="1" type="ORF">FPY71_14745</name>
</gene>
<protein>
    <submittedName>
        <fullName evidence="1">5-carboxymethyl-2-hydroxymuconate Delta-isomerase</fullName>
    </submittedName>
</protein>
<dbReference type="CDD" id="cd00580">
    <property type="entry name" value="CHMI"/>
    <property type="match status" value="1"/>
</dbReference>
<dbReference type="Pfam" id="PF02962">
    <property type="entry name" value="CHMI"/>
    <property type="match status" value="1"/>
</dbReference>
<dbReference type="OrthoDB" id="9814215at2"/>
<dbReference type="GO" id="GO:0008704">
    <property type="term" value="F:5-carboxymethyl-2-hydroxymuconate delta-isomerase activity"/>
    <property type="evidence" value="ECO:0007669"/>
    <property type="project" value="InterPro"/>
</dbReference>